<dbReference type="AlphaFoldDB" id="A0A2T2ZZY8"/>
<proteinExistence type="predicted"/>
<name>A0A2T2ZZY8_9PEZI</name>
<dbReference type="PANTHER" id="PTHR36922">
    <property type="entry name" value="BLL2446 PROTEIN"/>
    <property type="match status" value="1"/>
</dbReference>
<evidence type="ECO:0000313" key="1">
    <source>
        <dbReference type="EMBL" id="PSR80334.1"/>
    </source>
</evidence>
<sequence length="169" mass="18835">MVAITLYDAYFPILAKTLNAADAVLTAGETHAKENSVDANAEYTEARLCADMYTLVQQIQTLTRIIKATVTLLTGLDPEDWPTDEKTFAELHARVQRTRELLAQVKPEAINGREDEAVHFEPLNIHSTVKNWLSDMALTNAFFHLTTAYGILRTKGVPLGKKSYLAPFL</sequence>
<evidence type="ECO:0000313" key="2">
    <source>
        <dbReference type="Proteomes" id="UP000241462"/>
    </source>
</evidence>
<dbReference type="Proteomes" id="UP000241462">
    <property type="component" value="Unassembled WGS sequence"/>
</dbReference>
<dbReference type="Pfam" id="PF09351">
    <property type="entry name" value="DUF1993"/>
    <property type="match status" value="1"/>
</dbReference>
<dbReference type="InParanoid" id="A0A2T2ZZY8"/>
<organism evidence="1 2">
    <name type="scientific">Coniella lustricola</name>
    <dbReference type="NCBI Taxonomy" id="2025994"/>
    <lineage>
        <taxon>Eukaryota</taxon>
        <taxon>Fungi</taxon>
        <taxon>Dikarya</taxon>
        <taxon>Ascomycota</taxon>
        <taxon>Pezizomycotina</taxon>
        <taxon>Sordariomycetes</taxon>
        <taxon>Sordariomycetidae</taxon>
        <taxon>Diaporthales</taxon>
        <taxon>Schizoparmaceae</taxon>
        <taxon>Coniella</taxon>
    </lineage>
</organism>
<gene>
    <name evidence="1" type="ORF">BD289DRAFT_354999</name>
</gene>
<dbReference type="OrthoDB" id="3724345at2759"/>
<reference evidence="1 2" key="1">
    <citation type="journal article" date="2018" name="Mycol. Prog.">
        <title>Coniella lustricola, a new species from submerged detritus.</title>
        <authorList>
            <person name="Raudabaugh D.B."/>
            <person name="Iturriaga T."/>
            <person name="Carver A."/>
            <person name="Mondo S."/>
            <person name="Pangilinan J."/>
            <person name="Lipzen A."/>
            <person name="He G."/>
            <person name="Amirebrahimi M."/>
            <person name="Grigoriev I.V."/>
            <person name="Miller A.N."/>
        </authorList>
    </citation>
    <scope>NUCLEOTIDE SEQUENCE [LARGE SCALE GENOMIC DNA]</scope>
    <source>
        <strain evidence="1 2">B22-T-1</strain>
    </source>
</reference>
<dbReference type="SUPFAM" id="SSF109854">
    <property type="entry name" value="DinB/YfiT-like putative metalloenzymes"/>
    <property type="match status" value="1"/>
</dbReference>
<dbReference type="Gene3D" id="1.20.120.450">
    <property type="entry name" value="dinb family like domain"/>
    <property type="match status" value="1"/>
</dbReference>
<dbReference type="InterPro" id="IPR018531">
    <property type="entry name" value="DUF1993"/>
</dbReference>
<dbReference type="EMBL" id="KZ678533">
    <property type="protein sequence ID" value="PSR80334.1"/>
    <property type="molecule type" value="Genomic_DNA"/>
</dbReference>
<accession>A0A2T2ZZY8</accession>
<dbReference type="STRING" id="2025994.A0A2T2ZZY8"/>
<dbReference type="PANTHER" id="PTHR36922:SF1">
    <property type="entry name" value="DUF1993 DOMAIN-CONTAINING PROTEIN"/>
    <property type="match status" value="1"/>
</dbReference>
<keyword evidence="2" id="KW-1185">Reference proteome</keyword>
<protein>
    <submittedName>
        <fullName evidence="1">Helix-turn-helix-domain-containing protein type</fullName>
    </submittedName>
</protein>
<dbReference type="InterPro" id="IPR034660">
    <property type="entry name" value="DinB/YfiT-like"/>
</dbReference>
<feature type="non-terminal residue" evidence="1">
    <location>
        <position position="169"/>
    </location>
</feature>